<protein>
    <submittedName>
        <fullName evidence="1">Uncharacterized protein</fullName>
    </submittedName>
</protein>
<gene>
    <name evidence="1" type="ORF">S12H4_35962</name>
</gene>
<sequence length="146" mass="17224">MKAPEKESLKEALVRLVSRLEELLSRQVEFEEGWDSIYINIKTVHNKFKDVVNAYILQSNYLKDSIETSQWTYAFFNSVVDYLYLCTFKLRNLFPCLFGPPSPNRLYYYCFLDELLNCFPKTDNMPSTIKYVMIGTGDIAHCQKRF</sequence>
<dbReference type="EMBL" id="BARW01021410">
    <property type="protein sequence ID" value="GAI88574.1"/>
    <property type="molecule type" value="Genomic_DNA"/>
</dbReference>
<name>X1U8E8_9ZZZZ</name>
<reference evidence="1" key="1">
    <citation type="journal article" date="2014" name="Front. Microbiol.">
        <title>High frequency of phylogenetically diverse reductive dehalogenase-homologous genes in deep subseafloor sedimentary metagenomes.</title>
        <authorList>
            <person name="Kawai M."/>
            <person name="Futagami T."/>
            <person name="Toyoda A."/>
            <person name="Takaki Y."/>
            <person name="Nishi S."/>
            <person name="Hori S."/>
            <person name="Arai W."/>
            <person name="Tsubouchi T."/>
            <person name="Morono Y."/>
            <person name="Uchiyama I."/>
            <person name="Ito T."/>
            <person name="Fujiyama A."/>
            <person name="Inagaki F."/>
            <person name="Takami H."/>
        </authorList>
    </citation>
    <scope>NUCLEOTIDE SEQUENCE</scope>
    <source>
        <strain evidence="1">Expedition CK06-06</strain>
    </source>
</reference>
<comment type="caution">
    <text evidence="1">The sequence shown here is derived from an EMBL/GenBank/DDBJ whole genome shotgun (WGS) entry which is preliminary data.</text>
</comment>
<proteinExistence type="predicted"/>
<organism evidence="1">
    <name type="scientific">marine sediment metagenome</name>
    <dbReference type="NCBI Taxonomy" id="412755"/>
    <lineage>
        <taxon>unclassified sequences</taxon>
        <taxon>metagenomes</taxon>
        <taxon>ecological metagenomes</taxon>
    </lineage>
</organism>
<accession>X1U8E8</accession>
<evidence type="ECO:0000313" key="1">
    <source>
        <dbReference type="EMBL" id="GAI88574.1"/>
    </source>
</evidence>
<dbReference type="AlphaFoldDB" id="X1U8E8"/>